<keyword evidence="8" id="KW-0816">Tricarboxylic acid cycle</keyword>
<evidence type="ECO:0000256" key="11">
    <source>
        <dbReference type="ARBA" id="ARBA00022723"/>
    </source>
</evidence>
<dbReference type="NCBIfam" id="TIGR02968">
    <property type="entry name" value="succ_dehyd_anc"/>
    <property type="match status" value="1"/>
</dbReference>
<keyword evidence="19" id="KW-1185">Reference proteome</keyword>
<evidence type="ECO:0000256" key="9">
    <source>
        <dbReference type="ARBA" id="ARBA00022617"/>
    </source>
</evidence>
<comment type="caution">
    <text evidence="18">The sequence shown here is derived from an EMBL/GenBank/DDBJ whole genome shotgun (WGS) entry which is preliminary data.</text>
</comment>
<comment type="pathway">
    <text evidence="4">Carbohydrate metabolism; tricarboxylic acid cycle.</text>
</comment>
<accession>A0A429V7N8</accession>
<feature type="transmembrane region" description="Helical" evidence="17">
    <location>
        <begin position="48"/>
        <end position="67"/>
    </location>
</feature>
<dbReference type="GO" id="GO:0006099">
    <property type="term" value="P:tricarboxylic acid cycle"/>
    <property type="evidence" value="ECO:0007669"/>
    <property type="project" value="UniProtKB-UniPathway"/>
</dbReference>
<dbReference type="Gene3D" id="1.20.1300.10">
    <property type="entry name" value="Fumarate reductase/succinate dehydrogenase, transmembrane subunit"/>
    <property type="match status" value="1"/>
</dbReference>
<evidence type="ECO:0000256" key="13">
    <source>
        <dbReference type="ARBA" id="ARBA00022989"/>
    </source>
</evidence>
<feature type="region of interest" description="Disordered" evidence="16">
    <location>
        <begin position="1"/>
        <end position="33"/>
    </location>
</feature>
<dbReference type="InterPro" id="IPR034804">
    <property type="entry name" value="SQR/QFR_C/D"/>
</dbReference>
<feature type="transmembrane region" description="Helical" evidence="17">
    <location>
        <begin position="117"/>
        <end position="141"/>
    </location>
</feature>
<evidence type="ECO:0000256" key="3">
    <source>
        <dbReference type="ARBA" id="ARBA00004141"/>
    </source>
</evidence>
<dbReference type="Proteomes" id="UP000274661">
    <property type="component" value="Unassembled WGS sequence"/>
</dbReference>
<keyword evidence="13 17" id="KW-1133">Transmembrane helix</keyword>
<dbReference type="CDD" id="cd03495">
    <property type="entry name" value="SQR_TypeC_SdhD_like"/>
    <property type="match status" value="1"/>
</dbReference>
<evidence type="ECO:0000256" key="15">
    <source>
        <dbReference type="ARBA" id="ARBA00023136"/>
    </source>
</evidence>
<evidence type="ECO:0000256" key="12">
    <source>
        <dbReference type="ARBA" id="ARBA00022982"/>
    </source>
</evidence>
<dbReference type="InterPro" id="IPR014312">
    <property type="entry name" value="Succ_DH_anchor"/>
</dbReference>
<sequence>MSSSGPKDLGQRDRNVVPNGKSPLGAVRGRGSAHAGGEHWIKERVSSIALLLLGFWLIASLLMLPAYDQATFVDWLRSPWVAVPMALFVYVAFEHSYEGLKVVIDDYQGDEGGRMFWTVISLFFHVALGATALFALARIVFGAAQ</sequence>
<dbReference type="AlphaFoldDB" id="A0A429V7N8"/>
<proteinExistence type="predicted"/>
<evidence type="ECO:0000256" key="4">
    <source>
        <dbReference type="ARBA" id="ARBA00005163"/>
    </source>
</evidence>
<evidence type="ECO:0000313" key="18">
    <source>
        <dbReference type="EMBL" id="RST29955.1"/>
    </source>
</evidence>
<evidence type="ECO:0000256" key="6">
    <source>
        <dbReference type="ARBA" id="ARBA00019425"/>
    </source>
</evidence>
<reference evidence="18 19" key="1">
    <citation type="submission" date="2018-12" db="EMBL/GenBank/DDBJ databases">
        <title>Sphingomonas sp. HMF7854 Genome sequencing and assembly.</title>
        <authorList>
            <person name="Cha I."/>
            <person name="Kang H."/>
            <person name="Kim H."/>
            <person name="Kang J."/>
            <person name="Joh K."/>
        </authorList>
    </citation>
    <scope>NUCLEOTIDE SEQUENCE [LARGE SCALE GENOMIC DNA]</scope>
    <source>
        <strain evidence="18 19">HMF7854</strain>
    </source>
</reference>
<dbReference type="OrthoDB" id="9809280at2"/>
<evidence type="ECO:0000256" key="16">
    <source>
        <dbReference type="SAM" id="MobiDB-lite"/>
    </source>
</evidence>
<dbReference type="GO" id="GO:0020037">
    <property type="term" value="F:heme binding"/>
    <property type="evidence" value="ECO:0007669"/>
    <property type="project" value="InterPro"/>
</dbReference>
<dbReference type="GO" id="GO:0046872">
    <property type="term" value="F:metal ion binding"/>
    <property type="evidence" value="ECO:0007669"/>
    <property type="project" value="UniProtKB-KW"/>
</dbReference>
<dbReference type="RefSeq" id="WP_126717792.1">
    <property type="nucleotide sequence ID" value="NZ_RWJF01000001.1"/>
</dbReference>
<keyword evidence="7" id="KW-0813">Transport</keyword>
<keyword evidence="12" id="KW-0249">Electron transport</keyword>
<protein>
    <recommendedName>
        <fullName evidence="6">Succinate dehydrogenase hydrophobic membrane anchor subunit</fullName>
    </recommendedName>
</protein>
<evidence type="ECO:0000256" key="8">
    <source>
        <dbReference type="ARBA" id="ARBA00022532"/>
    </source>
</evidence>
<evidence type="ECO:0000256" key="2">
    <source>
        <dbReference type="ARBA" id="ARBA00004050"/>
    </source>
</evidence>
<dbReference type="InterPro" id="IPR000701">
    <property type="entry name" value="SuccDH_FuR_B_TM-su"/>
</dbReference>
<keyword evidence="10 17" id="KW-0812">Transmembrane</keyword>
<organism evidence="18 19">
    <name type="scientific">Sphingomonas ginkgonis</name>
    <dbReference type="NCBI Taxonomy" id="2315330"/>
    <lineage>
        <taxon>Bacteria</taxon>
        <taxon>Pseudomonadati</taxon>
        <taxon>Pseudomonadota</taxon>
        <taxon>Alphaproteobacteria</taxon>
        <taxon>Sphingomonadales</taxon>
        <taxon>Sphingomonadaceae</taxon>
        <taxon>Sphingomonas</taxon>
    </lineage>
</organism>
<dbReference type="GO" id="GO:0016020">
    <property type="term" value="C:membrane"/>
    <property type="evidence" value="ECO:0007669"/>
    <property type="project" value="UniProtKB-SubCell"/>
</dbReference>
<comment type="subcellular location">
    <subcellularLocation>
        <location evidence="3">Membrane</location>
        <topology evidence="3">Multi-pass membrane protein</topology>
    </subcellularLocation>
</comment>
<keyword evidence="15 17" id="KW-0472">Membrane</keyword>
<name>A0A429V7N8_9SPHN</name>
<comment type="subunit">
    <text evidence="5">Part of an enzyme complex containing four subunits: a flavoprotein, an iron-sulfur protein, plus two membrane-anchoring proteins, SdhC and SdhD.</text>
</comment>
<gene>
    <name evidence="18" type="primary">sdhD</name>
    <name evidence="18" type="ORF">HMF7854_03275</name>
</gene>
<dbReference type="Pfam" id="PF01127">
    <property type="entry name" value="Sdh_cyt"/>
    <property type="match status" value="1"/>
</dbReference>
<evidence type="ECO:0000256" key="7">
    <source>
        <dbReference type="ARBA" id="ARBA00022448"/>
    </source>
</evidence>
<evidence type="ECO:0000256" key="5">
    <source>
        <dbReference type="ARBA" id="ARBA00011558"/>
    </source>
</evidence>
<dbReference type="UniPathway" id="UPA00223"/>
<evidence type="ECO:0000256" key="1">
    <source>
        <dbReference type="ARBA" id="ARBA00001971"/>
    </source>
</evidence>
<keyword evidence="14" id="KW-0408">Iron</keyword>
<dbReference type="SUPFAM" id="SSF81343">
    <property type="entry name" value="Fumarate reductase respiratory complex transmembrane subunits"/>
    <property type="match status" value="1"/>
</dbReference>
<keyword evidence="9" id="KW-0349">Heme</keyword>
<dbReference type="EMBL" id="RWJF01000001">
    <property type="protein sequence ID" value="RST29955.1"/>
    <property type="molecule type" value="Genomic_DNA"/>
</dbReference>
<comment type="function">
    <text evidence="2">Membrane-anchoring subunit of succinate dehydrogenase (SDH).</text>
</comment>
<keyword evidence="11" id="KW-0479">Metal-binding</keyword>
<evidence type="ECO:0000256" key="17">
    <source>
        <dbReference type="SAM" id="Phobius"/>
    </source>
</evidence>
<evidence type="ECO:0000256" key="14">
    <source>
        <dbReference type="ARBA" id="ARBA00023004"/>
    </source>
</evidence>
<comment type="cofactor">
    <cofactor evidence="1">
        <name>heme</name>
        <dbReference type="ChEBI" id="CHEBI:30413"/>
    </cofactor>
</comment>
<evidence type="ECO:0000313" key="19">
    <source>
        <dbReference type="Proteomes" id="UP000274661"/>
    </source>
</evidence>
<evidence type="ECO:0000256" key="10">
    <source>
        <dbReference type="ARBA" id="ARBA00022692"/>
    </source>
</evidence>